<feature type="domain" description="DUF7733" evidence="2">
    <location>
        <begin position="153"/>
        <end position="271"/>
    </location>
</feature>
<protein>
    <recommendedName>
        <fullName evidence="2">DUF7733 domain-containing protein</fullName>
    </recommendedName>
</protein>
<sequence>MMATLGWSPPTIAIAPGSQFRLQRLGLLKAPKPLQGFSFSHIRIKHAPICCTKLTPWEPPITYAPTEDTGDNFLKGSSNIFESMNAEDTAQTPDPVAVDASDQPSLPQLLKWPIWLLGPSVLLVTGIVPTLWLPLSSVFLGANIASLLSLVGLDCIFNIGATLFLLMADACARPKDPNETCKSEAPLIYRFWNMVANVVGFVIPLTMLLAAHKGIIEPQLSSISFSVLLAPYLLLLSIQMLTEMLTWHWKSTVWLVTPVVYEAYRLLQLMRGLRLAAELGAPAWVVHTIRGLLIPSTKSVLDELAIEILARVGSSFLNDLFNVKQRCKTFYKEGGQVEVLRRVSLEELPAPTWHLSSEYPLFLKHFEERDNPEGLLNNGMVIFSLLQ</sequence>
<feature type="transmembrane region" description="Helical" evidence="1">
    <location>
        <begin position="187"/>
        <end position="211"/>
    </location>
</feature>
<name>A0A9Q0GUV4_9MAGN</name>
<dbReference type="PANTHER" id="PTHR33918">
    <property type="entry name" value="OS01G0704200 PROTEIN"/>
    <property type="match status" value="1"/>
</dbReference>
<comment type="caution">
    <text evidence="3">The sequence shown here is derived from an EMBL/GenBank/DDBJ whole genome shotgun (WGS) entry which is preliminary data.</text>
</comment>
<dbReference type="InterPro" id="IPR056635">
    <property type="entry name" value="DUF7733"/>
</dbReference>
<keyword evidence="1" id="KW-0472">Membrane</keyword>
<gene>
    <name evidence="3" type="ORF">NE237_011390</name>
</gene>
<dbReference type="Proteomes" id="UP001141806">
    <property type="component" value="Unassembled WGS sequence"/>
</dbReference>
<dbReference type="Pfam" id="PF24867">
    <property type="entry name" value="DUF7733"/>
    <property type="match status" value="1"/>
</dbReference>
<keyword evidence="1" id="KW-0812">Transmembrane</keyword>
<dbReference type="AlphaFoldDB" id="A0A9Q0GUV4"/>
<accession>A0A9Q0GUV4</accession>
<keyword evidence="1" id="KW-1133">Transmembrane helix</keyword>
<feature type="transmembrane region" description="Helical" evidence="1">
    <location>
        <begin position="223"/>
        <end position="241"/>
    </location>
</feature>
<reference evidence="3" key="1">
    <citation type="journal article" date="2023" name="Plant J.">
        <title>The genome of the king protea, Protea cynaroides.</title>
        <authorList>
            <person name="Chang J."/>
            <person name="Duong T.A."/>
            <person name="Schoeman C."/>
            <person name="Ma X."/>
            <person name="Roodt D."/>
            <person name="Barker N."/>
            <person name="Li Z."/>
            <person name="Van de Peer Y."/>
            <person name="Mizrachi E."/>
        </authorList>
    </citation>
    <scope>NUCLEOTIDE SEQUENCE</scope>
    <source>
        <tissue evidence="3">Young leaves</tissue>
    </source>
</reference>
<dbReference type="EMBL" id="JAMYWD010000011">
    <property type="protein sequence ID" value="KAJ4954607.1"/>
    <property type="molecule type" value="Genomic_DNA"/>
</dbReference>
<organism evidence="3 4">
    <name type="scientific">Protea cynaroides</name>
    <dbReference type="NCBI Taxonomy" id="273540"/>
    <lineage>
        <taxon>Eukaryota</taxon>
        <taxon>Viridiplantae</taxon>
        <taxon>Streptophyta</taxon>
        <taxon>Embryophyta</taxon>
        <taxon>Tracheophyta</taxon>
        <taxon>Spermatophyta</taxon>
        <taxon>Magnoliopsida</taxon>
        <taxon>Proteales</taxon>
        <taxon>Proteaceae</taxon>
        <taxon>Protea</taxon>
    </lineage>
</organism>
<proteinExistence type="predicted"/>
<dbReference type="PANTHER" id="PTHR33918:SF3">
    <property type="entry name" value="CYTOCHROME P450 FAMILY PROTEIN"/>
    <property type="match status" value="1"/>
</dbReference>
<feature type="transmembrane region" description="Helical" evidence="1">
    <location>
        <begin position="147"/>
        <end position="167"/>
    </location>
</feature>
<evidence type="ECO:0000313" key="3">
    <source>
        <dbReference type="EMBL" id="KAJ4954607.1"/>
    </source>
</evidence>
<dbReference type="OrthoDB" id="733635at2759"/>
<evidence type="ECO:0000256" key="1">
    <source>
        <dbReference type="SAM" id="Phobius"/>
    </source>
</evidence>
<feature type="transmembrane region" description="Helical" evidence="1">
    <location>
        <begin position="114"/>
        <end position="135"/>
    </location>
</feature>
<keyword evidence="4" id="KW-1185">Reference proteome</keyword>
<evidence type="ECO:0000313" key="4">
    <source>
        <dbReference type="Proteomes" id="UP001141806"/>
    </source>
</evidence>
<evidence type="ECO:0000259" key="2">
    <source>
        <dbReference type="Pfam" id="PF24867"/>
    </source>
</evidence>